<feature type="short sequence motif" description="DGA/G" evidence="4">
    <location>
        <begin position="190"/>
        <end position="192"/>
    </location>
</feature>
<dbReference type="PANTHER" id="PTHR14226:SF57">
    <property type="entry name" value="BLR7027 PROTEIN"/>
    <property type="match status" value="1"/>
</dbReference>
<proteinExistence type="predicted"/>
<dbReference type="OrthoDB" id="9807112at2"/>
<evidence type="ECO:0000259" key="5">
    <source>
        <dbReference type="PROSITE" id="PS51635"/>
    </source>
</evidence>
<feature type="active site" description="Proton acceptor" evidence="4">
    <location>
        <position position="190"/>
    </location>
</feature>
<dbReference type="GO" id="GO:0016787">
    <property type="term" value="F:hydrolase activity"/>
    <property type="evidence" value="ECO:0007669"/>
    <property type="project" value="UniProtKB-UniRule"/>
</dbReference>
<dbReference type="PROSITE" id="PS51635">
    <property type="entry name" value="PNPLA"/>
    <property type="match status" value="1"/>
</dbReference>
<name>A0A2T9K2T5_9CAUL</name>
<keyword evidence="3 4" id="KW-0443">Lipid metabolism</keyword>
<sequence length="344" mass="37499">MADANTKLRKAGLVFQGGGALGAFELGVARAIYGPHSRFEPDVISGVSIGSINAVLLARPARSMTGLQALESFWRDVAVNHWLSIWLGASASSLGVPGFYSPDLPWLPSRTSLYDIRPLIRTLQALVDFDGLADPSAQPQLMLGTINIETGKSVIFDSREKGLELKHILASASLPPSFPGVSIDGKIHWDGGIFDNTPLGAVIEHLDAPDPEILVVNLFPNENPPPTTLAEVSQVLTNILFANKTDADLRLMEKFNAVADLLDFIDRTFPDSEIHKTREYALLRRYRRVPKVLNVNRTATNKASESSDFSRDGIQGRAREGERLTRIALRDAGLMEASFANTEG</sequence>
<dbReference type="RefSeq" id="WP_109100798.1">
    <property type="nucleotide sequence ID" value="NZ_QDKQ01000035.1"/>
</dbReference>
<gene>
    <name evidence="6" type="ORF">DDF67_10220</name>
</gene>
<reference evidence="6 7" key="1">
    <citation type="submission" date="2018-04" db="EMBL/GenBank/DDBJ databases">
        <title>The genome sequence of Caulobacter sp. 744.</title>
        <authorList>
            <person name="Gao J."/>
            <person name="Sun J."/>
        </authorList>
    </citation>
    <scope>NUCLEOTIDE SEQUENCE [LARGE SCALE GENOMIC DNA]</scope>
    <source>
        <strain evidence="6 7">774</strain>
    </source>
</reference>
<feature type="short sequence motif" description="GXGXXG" evidence="4">
    <location>
        <begin position="17"/>
        <end position="22"/>
    </location>
</feature>
<dbReference type="AlphaFoldDB" id="A0A2T9K2T5"/>
<dbReference type="Pfam" id="PF01734">
    <property type="entry name" value="Patatin"/>
    <property type="match status" value="1"/>
</dbReference>
<dbReference type="PANTHER" id="PTHR14226">
    <property type="entry name" value="NEUROPATHY TARGET ESTERASE/SWISS CHEESE D.MELANOGASTER"/>
    <property type="match status" value="1"/>
</dbReference>
<keyword evidence="7" id="KW-1185">Reference proteome</keyword>
<evidence type="ECO:0000256" key="2">
    <source>
        <dbReference type="ARBA" id="ARBA00022963"/>
    </source>
</evidence>
<keyword evidence="1 4" id="KW-0378">Hydrolase</keyword>
<feature type="domain" description="PNPLA" evidence="5">
    <location>
        <begin position="13"/>
        <end position="203"/>
    </location>
</feature>
<evidence type="ECO:0000256" key="3">
    <source>
        <dbReference type="ARBA" id="ARBA00023098"/>
    </source>
</evidence>
<protein>
    <recommendedName>
        <fullName evidence="5">PNPLA domain-containing protein</fullName>
    </recommendedName>
</protein>
<feature type="short sequence motif" description="GXSXG" evidence="4">
    <location>
        <begin position="46"/>
        <end position="50"/>
    </location>
</feature>
<organism evidence="6 7">
    <name type="scientific">Caulobacter endophyticus</name>
    <dbReference type="NCBI Taxonomy" id="2172652"/>
    <lineage>
        <taxon>Bacteria</taxon>
        <taxon>Pseudomonadati</taxon>
        <taxon>Pseudomonadota</taxon>
        <taxon>Alphaproteobacteria</taxon>
        <taxon>Caulobacterales</taxon>
        <taxon>Caulobacteraceae</taxon>
        <taxon>Caulobacter</taxon>
    </lineage>
</organism>
<keyword evidence="2 4" id="KW-0442">Lipid degradation</keyword>
<dbReference type="SUPFAM" id="SSF52151">
    <property type="entry name" value="FabD/lysophospholipase-like"/>
    <property type="match status" value="1"/>
</dbReference>
<dbReference type="Gene3D" id="3.40.1090.10">
    <property type="entry name" value="Cytosolic phospholipase A2 catalytic domain"/>
    <property type="match status" value="2"/>
</dbReference>
<evidence type="ECO:0000313" key="7">
    <source>
        <dbReference type="Proteomes" id="UP000245073"/>
    </source>
</evidence>
<dbReference type="GO" id="GO:0016042">
    <property type="term" value="P:lipid catabolic process"/>
    <property type="evidence" value="ECO:0007669"/>
    <property type="project" value="UniProtKB-UniRule"/>
</dbReference>
<dbReference type="InterPro" id="IPR016035">
    <property type="entry name" value="Acyl_Trfase/lysoPLipase"/>
</dbReference>
<accession>A0A2T9K2T5</accession>
<dbReference type="Proteomes" id="UP000245073">
    <property type="component" value="Unassembled WGS sequence"/>
</dbReference>
<evidence type="ECO:0000256" key="1">
    <source>
        <dbReference type="ARBA" id="ARBA00022801"/>
    </source>
</evidence>
<dbReference type="EMBL" id="QDKQ01000035">
    <property type="protein sequence ID" value="PVM90296.1"/>
    <property type="molecule type" value="Genomic_DNA"/>
</dbReference>
<evidence type="ECO:0000313" key="6">
    <source>
        <dbReference type="EMBL" id="PVM90296.1"/>
    </source>
</evidence>
<dbReference type="InterPro" id="IPR002641">
    <property type="entry name" value="PNPLA_dom"/>
</dbReference>
<dbReference type="InterPro" id="IPR050301">
    <property type="entry name" value="NTE"/>
</dbReference>
<comment type="caution">
    <text evidence="6">The sequence shown here is derived from an EMBL/GenBank/DDBJ whole genome shotgun (WGS) entry which is preliminary data.</text>
</comment>
<feature type="active site" description="Nucleophile" evidence="4">
    <location>
        <position position="48"/>
    </location>
</feature>
<evidence type="ECO:0000256" key="4">
    <source>
        <dbReference type="PROSITE-ProRule" id="PRU01161"/>
    </source>
</evidence>